<name>A0A429X9P2_SIMTE</name>
<dbReference type="Gene3D" id="3.40.50.300">
    <property type="entry name" value="P-loop containing nucleotide triphosphate hydrolases"/>
    <property type="match status" value="1"/>
</dbReference>
<dbReference type="Pfam" id="PF00437">
    <property type="entry name" value="T2SSE"/>
    <property type="match status" value="1"/>
</dbReference>
<organism evidence="3 4">
    <name type="scientific">Siminovitchia terrae</name>
    <name type="common">Bacillus terrae</name>
    <dbReference type="NCBI Taxonomy" id="1914933"/>
    <lineage>
        <taxon>Bacteria</taxon>
        <taxon>Bacillati</taxon>
        <taxon>Bacillota</taxon>
        <taxon>Bacilli</taxon>
        <taxon>Bacillales</taxon>
        <taxon>Bacillaceae</taxon>
        <taxon>Siminovitchia</taxon>
    </lineage>
</organism>
<dbReference type="InterPro" id="IPR050921">
    <property type="entry name" value="T4SS_GSP_E_ATPase"/>
</dbReference>
<dbReference type="AlphaFoldDB" id="A0A429X9P2"/>
<proteinExistence type="inferred from homology"/>
<dbReference type="EMBL" id="QYTW02000006">
    <property type="protein sequence ID" value="RST60197.1"/>
    <property type="molecule type" value="Genomic_DNA"/>
</dbReference>
<comment type="caution">
    <text evidence="3">The sequence shown here is derived from an EMBL/GenBank/DDBJ whole genome shotgun (WGS) entry which is preliminary data.</text>
</comment>
<reference evidence="3 4" key="1">
    <citation type="submission" date="2018-12" db="EMBL/GenBank/DDBJ databases">
        <authorList>
            <person name="Sun L."/>
            <person name="Chen Z."/>
        </authorList>
    </citation>
    <scope>NUCLEOTIDE SEQUENCE [LARGE SCALE GENOMIC DNA]</scope>
    <source>
        <strain evidence="3 4">LMG 29736</strain>
    </source>
</reference>
<accession>A0A429X9P2</accession>
<dbReference type="InterPro" id="IPR027417">
    <property type="entry name" value="P-loop_NTPase"/>
</dbReference>
<dbReference type="SUPFAM" id="SSF52540">
    <property type="entry name" value="P-loop containing nucleoside triphosphate hydrolases"/>
    <property type="match status" value="1"/>
</dbReference>
<dbReference type="GO" id="GO:0016887">
    <property type="term" value="F:ATP hydrolysis activity"/>
    <property type="evidence" value="ECO:0007669"/>
    <property type="project" value="InterPro"/>
</dbReference>
<dbReference type="PANTHER" id="PTHR30486">
    <property type="entry name" value="TWITCHING MOTILITY PROTEIN PILT"/>
    <property type="match status" value="1"/>
</dbReference>
<dbReference type="PANTHER" id="PTHR30486:SF6">
    <property type="entry name" value="TYPE IV PILUS RETRACTATION ATPASE PILT"/>
    <property type="match status" value="1"/>
</dbReference>
<evidence type="ECO:0000313" key="4">
    <source>
        <dbReference type="Proteomes" id="UP000287296"/>
    </source>
</evidence>
<dbReference type="InterPro" id="IPR001482">
    <property type="entry name" value="T2SS/T4SS_dom"/>
</dbReference>
<comment type="similarity">
    <text evidence="1">Belongs to the GSP E family.</text>
</comment>
<evidence type="ECO:0000259" key="2">
    <source>
        <dbReference type="Pfam" id="PF00437"/>
    </source>
</evidence>
<evidence type="ECO:0000313" key="3">
    <source>
        <dbReference type="EMBL" id="RST60197.1"/>
    </source>
</evidence>
<feature type="domain" description="Bacterial type II secretion system protein E" evidence="2">
    <location>
        <begin position="134"/>
        <end position="293"/>
    </location>
</feature>
<protein>
    <submittedName>
        <fullName evidence="3">Type IV secretion protein</fullName>
    </submittedName>
</protein>
<gene>
    <name evidence="3" type="ORF">D5F11_009065</name>
</gene>
<dbReference type="Proteomes" id="UP000287296">
    <property type="component" value="Unassembled WGS sequence"/>
</dbReference>
<evidence type="ECO:0000256" key="1">
    <source>
        <dbReference type="ARBA" id="ARBA00006611"/>
    </source>
</evidence>
<sequence length="390" mass="44186">MLLYKDKEFIEERAKQILEKSFLLEYLQDEGITDINFDGVKLSLKHNQKGSINLDKHPSIEEVRKLIKQIADLQNDELTVANPILDTDFGYLRLNAQHEAISPDGMTFSFRVSRPKLAVKSIAESVMSENPIIQESVEQLLAVLIQSKTNIIISGATGSGKTELQKLLVKYIDDKQQIYLIEDTRDSHIKALYPNKNIKSVQVLMSDERQKKITQQLLVKSGLRNLPDWLIVSETRGAEAADMLDAAKTNHALITTLHAKGAMNIPSRYMSMVRQSGSYSNMSDTLIANELIEFLPIGVHLDVREEEGVGVIRGIKEIVEFTGFHDVRGAQGNYLYKKTNKYNRKTKEYELTEETSPLTENLLSRLEDAKLYHLIPELYLPKNKEGVLAV</sequence>
<dbReference type="Gene3D" id="3.30.450.380">
    <property type="match status" value="1"/>
</dbReference>
<dbReference type="OrthoDB" id="9810761at2"/>